<dbReference type="GO" id="GO:0019441">
    <property type="term" value="P:L-tryptophan catabolic process to kynurenine"/>
    <property type="evidence" value="ECO:0007669"/>
    <property type="project" value="InterPro"/>
</dbReference>
<evidence type="ECO:0008006" key="5">
    <source>
        <dbReference type="Google" id="ProtNLM"/>
    </source>
</evidence>
<name>A0AA39L4T3_SARSR</name>
<dbReference type="PANTHER" id="PTHR34861">
    <property type="match status" value="1"/>
</dbReference>
<dbReference type="AlphaFoldDB" id="A0AA39L4T3"/>
<comment type="caution">
    <text evidence="3">The sequence shown here is derived from an EMBL/GenBank/DDBJ whole genome shotgun (WGS) entry which is preliminary data.</text>
</comment>
<dbReference type="GO" id="GO:0004061">
    <property type="term" value="F:arylformamidase activity"/>
    <property type="evidence" value="ECO:0007669"/>
    <property type="project" value="InterPro"/>
</dbReference>
<dbReference type="InterPro" id="IPR037175">
    <property type="entry name" value="KFase_sf"/>
</dbReference>
<accession>A0AA39L4T3</accession>
<evidence type="ECO:0000256" key="1">
    <source>
        <dbReference type="ARBA" id="ARBA00007865"/>
    </source>
</evidence>
<dbReference type="PANTHER" id="PTHR34861:SF11">
    <property type="entry name" value="CYCLASE"/>
    <property type="match status" value="1"/>
</dbReference>
<comment type="similarity">
    <text evidence="1">Belongs to the Cyclase 1 superfamily.</text>
</comment>
<evidence type="ECO:0000256" key="2">
    <source>
        <dbReference type="SAM" id="MobiDB-lite"/>
    </source>
</evidence>
<keyword evidence="4" id="KW-1185">Reference proteome</keyword>
<gene>
    <name evidence="3" type="ORF">NLU13_8597</name>
</gene>
<dbReference type="EMBL" id="JAPDFR010000008">
    <property type="protein sequence ID" value="KAK0384511.1"/>
    <property type="molecule type" value="Genomic_DNA"/>
</dbReference>
<dbReference type="Pfam" id="PF04199">
    <property type="entry name" value="Cyclase"/>
    <property type="match status" value="1"/>
</dbReference>
<sequence length="318" mass="35749">MSNLTFDSLPLRKDGPPGNAWGRFGDDDQLGTLNFLTPENTREASKEIREGTRIPTDWPLGSMARPCFGRSPLEHVIKHKEPRTVNDDMLHFNTQSSSQWDGFRHFGYQREKLYYNEMRQDEMTATNKNGIHAWVDRGGIAGRGVLIDYAAWCDTRGLTPDFFATTPIQASTLQEIAKEQGLTLRHADILLVRTGWMRAYQNSTNEEKTHLASLQPPPAIGLETSEETVRWLWDTGFAAVAGDQPSFEAWPCAAGQGDPTSLHEWLLAGWGCPIGELFDLERLSEECRKRNRYSFFFTSMPLHVVGGVASPPNGMAIF</sequence>
<evidence type="ECO:0000313" key="3">
    <source>
        <dbReference type="EMBL" id="KAK0384511.1"/>
    </source>
</evidence>
<dbReference type="Gene3D" id="3.50.30.50">
    <property type="entry name" value="Putative cyclase"/>
    <property type="match status" value="1"/>
</dbReference>
<reference evidence="3" key="1">
    <citation type="submission" date="2022-10" db="EMBL/GenBank/DDBJ databases">
        <title>Determination and structural analysis of whole genome sequence of Sarocladium strictum F4-1.</title>
        <authorList>
            <person name="Hu L."/>
            <person name="Jiang Y."/>
        </authorList>
    </citation>
    <scope>NUCLEOTIDE SEQUENCE</scope>
    <source>
        <strain evidence="3">F4-1</strain>
    </source>
</reference>
<feature type="region of interest" description="Disordered" evidence="2">
    <location>
        <begin position="1"/>
        <end position="26"/>
    </location>
</feature>
<proteinExistence type="inferred from homology"/>
<dbReference type="InterPro" id="IPR007325">
    <property type="entry name" value="KFase/CYL"/>
</dbReference>
<dbReference type="SUPFAM" id="SSF102198">
    <property type="entry name" value="Putative cyclase"/>
    <property type="match status" value="1"/>
</dbReference>
<protein>
    <recommendedName>
        <fullName evidence="5">Cyclase</fullName>
    </recommendedName>
</protein>
<dbReference type="Proteomes" id="UP001175261">
    <property type="component" value="Unassembled WGS sequence"/>
</dbReference>
<organism evidence="3 4">
    <name type="scientific">Sarocladium strictum</name>
    <name type="common">Black bundle disease fungus</name>
    <name type="synonym">Acremonium strictum</name>
    <dbReference type="NCBI Taxonomy" id="5046"/>
    <lineage>
        <taxon>Eukaryota</taxon>
        <taxon>Fungi</taxon>
        <taxon>Dikarya</taxon>
        <taxon>Ascomycota</taxon>
        <taxon>Pezizomycotina</taxon>
        <taxon>Sordariomycetes</taxon>
        <taxon>Hypocreomycetidae</taxon>
        <taxon>Hypocreales</taxon>
        <taxon>Sarocladiaceae</taxon>
        <taxon>Sarocladium</taxon>
    </lineage>
</organism>
<evidence type="ECO:0000313" key="4">
    <source>
        <dbReference type="Proteomes" id="UP001175261"/>
    </source>
</evidence>